<protein>
    <submittedName>
        <fullName evidence="1">Uncharacterized protein</fullName>
    </submittedName>
</protein>
<proteinExistence type="predicted"/>
<reference evidence="1 2" key="1">
    <citation type="submission" date="2020-08" db="EMBL/GenBank/DDBJ databases">
        <title>Genomic Encyclopedia of Type Strains, Phase III (KMG-III): the genomes of soil and plant-associated and newly described type strains.</title>
        <authorList>
            <person name="Whitman W."/>
        </authorList>
    </citation>
    <scope>NUCLEOTIDE SEQUENCE [LARGE SCALE GENOMIC DNA]</scope>
    <source>
        <strain evidence="1 2">CECT 3271</strain>
    </source>
</reference>
<comment type="caution">
    <text evidence="1">The sequence shown here is derived from an EMBL/GenBank/DDBJ whole genome shotgun (WGS) entry which is preliminary data.</text>
</comment>
<accession>A0AA40SBP0</accession>
<dbReference type="Proteomes" id="UP000530412">
    <property type="component" value="Unassembled WGS sequence"/>
</dbReference>
<dbReference type="AlphaFoldDB" id="A0AA40SBP0"/>
<dbReference type="RefSeq" id="WP_142194192.1">
    <property type="nucleotide sequence ID" value="NZ_BMSU01000002.1"/>
</dbReference>
<gene>
    <name evidence="1" type="ORF">FHS33_001942</name>
</gene>
<dbReference type="EMBL" id="JACJIE010000003">
    <property type="protein sequence ID" value="MBA8943536.1"/>
    <property type="molecule type" value="Genomic_DNA"/>
</dbReference>
<name>A0AA40SBP0_9ACTN</name>
<evidence type="ECO:0000313" key="1">
    <source>
        <dbReference type="EMBL" id="MBA8943536.1"/>
    </source>
</evidence>
<sequence>MPTLQVKHYSVSCVQFRSVGAQNGYVTIALDDPRISAIIYFFRDLWSPADIGEFYDGRIVACHATDADFDRYYELLKTEKPLYFSWEVVDSSTQLRWFALGSSVEPVGEGPRDLSP</sequence>
<organism evidence="1 2">
    <name type="scientific">Streptomyces calvus</name>
    <dbReference type="NCBI Taxonomy" id="67282"/>
    <lineage>
        <taxon>Bacteria</taxon>
        <taxon>Bacillati</taxon>
        <taxon>Actinomycetota</taxon>
        <taxon>Actinomycetes</taxon>
        <taxon>Kitasatosporales</taxon>
        <taxon>Streptomycetaceae</taxon>
        <taxon>Streptomyces</taxon>
    </lineage>
</organism>
<evidence type="ECO:0000313" key="2">
    <source>
        <dbReference type="Proteomes" id="UP000530412"/>
    </source>
</evidence>